<name>A0AAP3XSY0_9PROT</name>
<dbReference type="GO" id="GO:0005829">
    <property type="term" value="C:cytosol"/>
    <property type="evidence" value="ECO:0007669"/>
    <property type="project" value="TreeGrafter"/>
</dbReference>
<keyword evidence="4" id="KW-1185">Reference proteome</keyword>
<reference evidence="3 4" key="1">
    <citation type="submission" date="2023-03" db="EMBL/GenBank/DDBJ databases">
        <title>YIM 152171 draft genome.</title>
        <authorList>
            <person name="Yang Z."/>
        </authorList>
    </citation>
    <scope>NUCLEOTIDE SEQUENCE [LARGE SCALE GENOMIC DNA]</scope>
    <source>
        <strain evidence="3 4">YIM 152171</strain>
    </source>
</reference>
<dbReference type="GO" id="GO:0006749">
    <property type="term" value="P:glutathione metabolic process"/>
    <property type="evidence" value="ECO:0007669"/>
    <property type="project" value="TreeGrafter"/>
</dbReference>
<dbReference type="EMBL" id="JARGEQ010000129">
    <property type="protein sequence ID" value="MDF1587449.1"/>
    <property type="molecule type" value="Genomic_DNA"/>
</dbReference>
<evidence type="ECO:0000313" key="3">
    <source>
        <dbReference type="EMBL" id="MDF1587449.1"/>
    </source>
</evidence>
<sequence>MSAITTIRHQIMWNRLIAIVEEQARTMVRAAFSPAVREGGDLSAGVFDRQGRMLAQAVTGTPGHVNTMATAVGHFLDRFPVDGMNAGDVYITNDPWLASGHLHDVTIVTPAFHKGRVVGLFAATVHIVDVGGRGMGPDANDVYEEGILIPIMHLARREKINEDLLTVLLADSREPFQVRGDILAIMAAGHDGARRLAATLEEFGVDDLAALSDVIVTQTRKATLEALSKLKRGCFENVMTIDGYDEPVVLRAALTVTDDGVTVDYEGTSPQSARGINVPATYTAAYSTYGLMCAAAPQIPNNYGSMSCFKVTAPAGSILNAQRPAPVSARHIIGHALPDVVLGCLDQCLEAGVPAESGMMWNPYMRGYVRTTAGAAPWELFLFNAGGTGARPGQDGMSATAFPSGIKNIPVEASEAVAPIMFHQKELWTDSGGAGEHRGGLGQLVQIGAADDAEMRFQGMFDRVDHPARGRNGGMDGAPGEVRLDDGTPRSAKGLQTVPSGRRLVLCIPGGGGHGDPRKRCPRKVADDIANGLLSLEAAARLYGYIPPTARLER</sequence>
<protein>
    <submittedName>
        <fullName evidence="3">Hydantoinase B/oxoprolinase family protein</fullName>
    </submittedName>
</protein>
<gene>
    <name evidence="3" type="ORF">PZ740_13760</name>
</gene>
<proteinExistence type="predicted"/>
<feature type="domain" description="Hydantoinase B/oxoprolinase" evidence="2">
    <location>
        <begin position="7"/>
        <end position="517"/>
    </location>
</feature>
<evidence type="ECO:0000256" key="1">
    <source>
        <dbReference type="SAM" id="MobiDB-lite"/>
    </source>
</evidence>
<dbReference type="Pfam" id="PF02538">
    <property type="entry name" value="Hydantoinase_B"/>
    <property type="match status" value="1"/>
</dbReference>
<feature type="region of interest" description="Disordered" evidence="1">
    <location>
        <begin position="464"/>
        <end position="495"/>
    </location>
</feature>
<dbReference type="PANTHER" id="PTHR11365">
    <property type="entry name" value="5-OXOPROLINASE RELATED"/>
    <property type="match status" value="1"/>
</dbReference>
<accession>A0AAP3XSY0</accession>
<comment type="caution">
    <text evidence="3">The sequence shown here is derived from an EMBL/GenBank/DDBJ whole genome shotgun (WGS) entry which is preliminary data.</text>
</comment>
<dbReference type="AlphaFoldDB" id="A0AAP3XSY0"/>
<dbReference type="RefSeq" id="WP_327789874.1">
    <property type="nucleotide sequence ID" value="NZ_JARGEQ010000129.1"/>
</dbReference>
<dbReference type="InterPro" id="IPR003692">
    <property type="entry name" value="Hydantoinase_B"/>
</dbReference>
<dbReference type="InterPro" id="IPR045079">
    <property type="entry name" value="Oxoprolinase-like"/>
</dbReference>
<organism evidence="3 4">
    <name type="scientific">Marinimicrococcus flavescens</name>
    <dbReference type="NCBI Taxonomy" id="3031815"/>
    <lineage>
        <taxon>Bacteria</taxon>
        <taxon>Pseudomonadati</taxon>
        <taxon>Pseudomonadota</taxon>
        <taxon>Alphaproteobacteria</taxon>
        <taxon>Geminicoccales</taxon>
        <taxon>Geminicoccaceae</taxon>
        <taxon>Marinimicrococcus</taxon>
    </lineage>
</organism>
<dbReference type="PANTHER" id="PTHR11365:SF23">
    <property type="entry name" value="HYPOTHETICAL 5-OXOPROLINASE (EUROFUNG)-RELATED"/>
    <property type="match status" value="1"/>
</dbReference>
<evidence type="ECO:0000259" key="2">
    <source>
        <dbReference type="Pfam" id="PF02538"/>
    </source>
</evidence>
<dbReference type="Proteomes" id="UP001301140">
    <property type="component" value="Unassembled WGS sequence"/>
</dbReference>
<dbReference type="GO" id="GO:0017168">
    <property type="term" value="F:5-oxoprolinase (ATP-hydrolyzing) activity"/>
    <property type="evidence" value="ECO:0007669"/>
    <property type="project" value="TreeGrafter"/>
</dbReference>
<evidence type="ECO:0000313" key="4">
    <source>
        <dbReference type="Proteomes" id="UP001301140"/>
    </source>
</evidence>